<dbReference type="SUPFAM" id="SSF56112">
    <property type="entry name" value="Protein kinase-like (PK-like)"/>
    <property type="match status" value="1"/>
</dbReference>
<dbReference type="GO" id="GO:0007017">
    <property type="term" value="P:microtubule-based process"/>
    <property type="evidence" value="ECO:0007669"/>
    <property type="project" value="TreeGrafter"/>
</dbReference>
<keyword evidence="4 13" id="KW-0728">SH3 domain</keyword>
<dbReference type="FunFam" id="2.30.30.40:FF:000079">
    <property type="entry name" value="Mitogen-activated protein kinase kinase kinase"/>
    <property type="match status" value="1"/>
</dbReference>
<comment type="similarity">
    <text evidence="2">Belongs to the protein kinase superfamily. STE Ser/Thr protein kinase family. MAP kinase kinase kinase subfamily.</text>
</comment>
<accession>A0A556TZX5</accession>
<dbReference type="GO" id="GO:0005813">
    <property type="term" value="C:centrosome"/>
    <property type="evidence" value="ECO:0007669"/>
    <property type="project" value="TreeGrafter"/>
</dbReference>
<dbReference type="GO" id="GO:0043065">
    <property type="term" value="P:positive regulation of apoptotic process"/>
    <property type="evidence" value="ECO:0007669"/>
    <property type="project" value="TreeGrafter"/>
</dbReference>
<evidence type="ECO:0000256" key="9">
    <source>
        <dbReference type="ARBA" id="ARBA00022777"/>
    </source>
</evidence>
<proteinExistence type="inferred from homology"/>
<evidence type="ECO:0000256" key="2">
    <source>
        <dbReference type="ARBA" id="ARBA00006529"/>
    </source>
</evidence>
<reference evidence="18 19" key="1">
    <citation type="journal article" date="2019" name="Genome Biol. Evol.">
        <title>Whole-Genome Sequencing of the Giant Devil Catfish, Bagarius yarrelli.</title>
        <authorList>
            <person name="Jiang W."/>
            <person name="Lv Y."/>
            <person name="Cheng L."/>
            <person name="Yang K."/>
            <person name="Chao B."/>
            <person name="Wang X."/>
            <person name="Li Y."/>
            <person name="Pan X."/>
            <person name="You X."/>
            <person name="Zhang Y."/>
            <person name="Yang J."/>
            <person name="Li J."/>
            <person name="Zhang X."/>
            <person name="Liu S."/>
            <person name="Sun C."/>
            <person name="Yang J."/>
            <person name="Shi Q."/>
        </authorList>
    </citation>
    <scope>NUCLEOTIDE SEQUENCE [LARGE SCALE GENOMIC DNA]</scope>
    <source>
        <strain evidence="18">JWS20170419001</strain>
        <tissue evidence="18">Muscle</tissue>
    </source>
</reference>
<organism evidence="18 19">
    <name type="scientific">Bagarius yarrelli</name>
    <name type="common">Goonch</name>
    <name type="synonym">Bagrus yarrelli</name>
    <dbReference type="NCBI Taxonomy" id="175774"/>
    <lineage>
        <taxon>Eukaryota</taxon>
        <taxon>Metazoa</taxon>
        <taxon>Chordata</taxon>
        <taxon>Craniata</taxon>
        <taxon>Vertebrata</taxon>
        <taxon>Euteleostomi</taxon>
        <taxon>Actinopterygii</taxon>
        <taxon>Neopterygii</taxon>
        <taxon>Teleostei</taxon>
        <taxon>Ostariophysi</taxon>
        <taxon>Siluriformes</taxon>
        <taxon>Sisoridae</taxon>
        <taxon>Sisorinae</taxon>
        <taxon>Bagarius</taxon>
    </lineage>
</organism>
<keyword evidence="8 14" id="KW-0547">Nucleotide-binding</keyword>
<feature type="region of interest" description="Disordered" evidence="15">
    <location>
        <begin position="880"/>
        <end position="908"/>
    </location>
</feature>
<dbReference type="OrthoDB" id="339325at2759"/>
<dbReference type="Gene3D" id="1.10.510.10">
    <property type="entry name" value="Transferase(Phosphotransferase) domain 1"/>
    <property type="match status" value="1"/>
</dbReference>
<dbReference type="InterPro" id="IPR017441">
    <property type="entry name" value="Protein_kinase_ATP_BS"/>
</dbReference>
<dbReference type="Pfam" id="PF07653">
    <property type="entry name" value="SH3_2"/>
    <property type="match status" value="1"/>
</dbReference>
<comment type="catalytic activity">
    <reaction evidence="11">
        <text>L-threonyl-[protein] + ATP = O-phospho-L-threonyl-[protein] + ADP + H(+)</text>
        <dbReference type="Rhea" id="RHEA:46608"/>
        <dbReference type="Rhea" id="RHEA-COMP:11060"/>
        <dbReference type="Rhea" id="RHEA-COMP:11605"/>
        <dbReference type="ChEBI" id="CHEBI:15378"/>
        <dbReference type="ChEBI" id="CHEBI:30013"/>
        <dbReference type="ChEBI" id="CHEBI:30616"/>
        <dbReference type="ChEBI" id="CHEBI:61977"/>
        <dbReference type="ChEBI" id="CHEBI:456216"/>
        <dbReference type="EC" id="2.7.11.25"/>
    </reaction>
</comment>
<evidence type="ECO:0000256" key="1">
    <source>
        <dbReference type="ARBA" id="ARBA00001946"/>
    </source>
</evidence>
<evidence type="ECO:0000256" key="15">
    <source>
        <dbReference type="SAM" id="MobiDB-lite"/>
    </source>
</evidence>
<comment type="caution">
    <text evidence="18">The sequence shown here is derived from an EMBL/GenBank/DDBJ whole genome shotgun (WGS) entry which is preliminary data.</text>
</comment>
<dbReference type="InterPro" id="IPR000719">
    <property type="entry name" value="Prot_kinase_dom"/>
</dbReference>
<gene>
    <name evidence="18" type="ORF">Baya_6201</name>
</gene>
<dbReference type="PANTHER" id="PTHR44329:SF46">
    <property type="entry name" value="MITOGEN-ACTIVATED PROTEIN KINASE KINASE KINASE 11"/>
    <property type="match status" value="1"/>
</dbReference>
<dbReference type="FunFam" id="3.30.200.20:FF:000085">
    <property type="entry name" value="Mitogen-activated protein kinase kinase kinase"/>
    <property type="match status" value="1"/>
</dbReference>
<dbReference type="PROSITE" id="PS50011">
    <property type="entry name" value="PROTEIN_KINASE_DOM"/>
    <property type="match status" value="1"/>
</dbReference>
<evidence type="ECO:0000256" key="14">
    <source>
        <dbReference type="PROSITE-ProRule" id="PRU10141"/>
    </source>
</evidence>
<dbReference type="SUPFAM" id="SSF50044">
    <property type="entry name" value="SH3-domain"/>
    <property type="match status" value="1"/>
</dbReference>
<dbReference type="PANTHER" id="PTHR44329">
    <property type="entry name" value="SERINE/THREONINE-PROTEIN KINASE TNNI3K-RELATED"/>
    <property type="match status" value="1"/>
</dbReference>
<dbReference type="InterPro" id="IPR001452">
    <property type="entry name" value="SH3_domain"/>
</dbReference>
<dbReference type="Pfam" id="PF07714">
    <property type="entry name" value="PK_Tyr_Ser-Thr"/>
    <property type="match status" value="1"/>
</dbReference>
<dbReference type="InterPro" id="IPR036028">
    <property type="entry name" value="SH3-like_dom_sf"/>
</dbReference>
<feature type="region of interest" description="Disordered" evidence="15">
    <location>
        <begin position="595"/>
        <end position="665"/>
    </location>
</feature>
<dbReference type="GO" id="GO:0005524">
    <property type="term" value="F:ATP binding"/>
    <property type="evidence" value="ECO:0007669"/>
    <property type="project" value="UniProtKB-UniRule"/>
</dbReference>
<evidence type="ECO:0000256" key="11">
    <source>
        <dbReference type="ARBA" id="ARBA00047559"/>
    </source>
</evidence>
<comment type="catalytic activity">
    <reaction evidence="12">
        <text>L-seryl-[protein] + ATP = O-phospho-L-seryl-[protein] + ADP + H(+)</text>
        <dbReference type="Rhea" id="RHEA:17989"/>
        <dbReference type="Rhea" id="RHEA-COMP:9863"/>
        <dbReference type="Rhea" id="RHEA-COMP:11604"/>
        <dbReference type="ChEBI" id="CHEBI:15378"/>
        <dbReference type="ChEBI" id="CHEBI:29999"/>
        <dbReference type="ChEBI" id="CHEBI:30616"/>
        <dbReference type="ChEBI" id="CHEBI:83421"/>
        <dbReference type="ChEBI" id="CHEBI:456216"/>
        <dbReference type="EC" id="2.7.11.25"/>
    </reaction>
</comment>
<evidence type="ECO:0000256" key="5">
    <source>
        <dbReference type="ARBA" id="ARBA00022527"/>
    </source>
</evidence>
<sequence>MEPLKNIFTRGSLSPWKNLEQSQKGNFTNPVWTALFDYEASGKDELTLRKGDVVEVLSLDSEISGDEGWWAGKVNNKVGIFPSNYVSLKPSGYGKIPGSSVAGELGPAVELQVEPEVVDFRELSLQEVIGVGGFGKVYRGTWRGELVAVKAARQDPDEDISVTTQNVRNEARLFAMLTHPNIIALKGVCLQEPNMCLIMEYASGGPLSRALAGRRIAPHVLVNWAVQIARGMLYLHSDAIVTVIHRDLKSNNNFGLAREWQKTTKMSTAGTYAWMAPEVIKSSTFSKGSDVWSYGVLLWELLTGEAPYRGIDGLAVAYGVAVNKLTLPIPSTCPEPFAQLMAACWNQDPHHRPSFASILAQLCALEQQVMEEMPQDSFHSLQDDWRLEIQGMFDELRAKEKELRCREEELKRAALEQKSHEEFLRLREQQLAQWEQDVFERELSLLILHVNQNQEKPKVKKRKGTFKKHKLKSKNGEKINFIHKITVQASPGLEKRRNSPDLGSPSIGPRFRAIQLSPSESKWSSVWPLETLPLKANGERKLTPHWSPKSPKSPKVQRLSPQESGYLLTHTHTHTHNHRGRETNLSMRARLLALDSNGNGDSRDDFEEYRPTTPEPNQNGSNLVKEPSWTALPEEDSGSEEGYLSPRSSPNLDCRASVPPHTKSTHRALLSGAALLASVALGRHLEPQHPPTPPPRTSYRTNVPALELCREQPPLTVADLHTDSTLVGDLITFSTDSLPQELLVASLKSPENKPLPLTPPPPNPRERDRSIQKNVQHSSAEWITNGVTENESMTQIGDRRRRSSHGLSSQLVLDLPLCQDTMEADETSPVPFALYPDPRLWSPKTRRLEVNIIPRPRPSPNRPRIDPWSFISAAGMEKCNSRHGISTSSPTSPRLGYRPSPTNPFTNCDPFPSPDCDPFSLKADPSLNSDLSSSFDPFSAPFPISRSAPCSTNGSPNLSLRVAPLNTADAPFLDLGWAGVNKPIGVTKEKVFPRKTLGLSPFKSPTKQRDDIF</sequence>
<comment type="cofactor">
    <cofactor evidence="1">
        <name>Mg(2+)</name>
        <dbReference type="ChEBI" id="CHEBI:18420"/>
    </cofactor>
</comment>
<dbReference type="SMART" id="SM00326">
    <property type="entry name" value="SH3"/>
    <property type="match status" value="1"/>
</dbReference>
<dbReference type="InterPro" id="IPR035779">
    <property type="entry name" value="MLK1-3_SH3"/>
</dbReference>
<dbReference type="SMART" id="SM00220">
    <property type="entry name" value="S_TKc"/>
    <property type="match status" value="1"/>
</dbReference>
<evidence type="ECO:0000256" key="3">
    <source>
        <dbReference type="ARBA" id="ARBA00012406"/>
    </source>
</evidence>
<evidence type="ECO:0000259" key="17">
    <source>
        <dbReference type="PROSITE" id="PS50011"/>
    </source>
</evidence>
<evidence type="ECO:0000313" key="19">
    <source>
        <dbReference type="Proteomes" id="UP000319801"/>
    </source>
</evidence>
<feature type="compositionally biased region" description="Polar residues" evidence="15">
    <location>
        <begin position="772"/>
        <end position="795"/>
    </location>
</feature>
<feature type="compositionally biased region" description="Polar residues" evidence="15">
    <location>
        <begin position="883"/>
        <end position="892"/>
    </location>
</feature>
<keyword evidence="6" id="KW-0808">Transferase</keyword>
<dbReference type="InterPro" id="IPR051681">
    <property type="entry name" value="Ser/Thr_Kinases-Pseudokinases"/>
</dbReference>
<dbReference type="InterPro" id="IPR011009">
    <property type="entry name" value="Kinase-like_dom_sf"/>
</dbReference>
<name>A0A556TZX5_BAGYA</name>
<keyword evidence="7" id="KW-0677">Repeat</keyword>
<dbReference type="CDD" id="cd12059">
    <property type="entry name" value="SH3_MLK1-3"/>
    <property type="match status" value="1"/>
</dbReference>
<keyword evidence="5" id="KW-0723">Serine/threonine-protein kinase</keyword>
<evidence type="ECO:0000256" key="6">
    <source>
        <dbReference type="ARBA" id="ARBA00022679"/>
    </source>
</evidence>
<feature type="region of interest" description="Disordered" evidence="15">
    <location>
        <begin position="746"/>
        <end position="804"/>
    </location>
</feature>
<keyword evidence="10 14" id="KW-0067">ATP-binding</keyword>
<feature type="domain" description="SH3" evidence="16">
    <location>
        <begin position="27"/>
        <end position="91"/>
    </location>
</feature>
<evidence type="ECO:0000256" key="7">
    <source>
        <dbReference type="ARBA" id="ARBA00022737"/>
    </source>
</evidence>
<keyword evidence="9 18" id="KW-0418">Kinase</keyword>
<evidence type="ECO:0000313" key="18">
    <source>
        <dbReference type="EMBL" id="TSL54311.1"/>
    </source>
</evidence>
<evidence type="ECO:0000256" key="12">
    <source>
        <dbReference type="ARBA" id="ARBA00048329"/>
    </source>
</evidence>
<evidence type="ECO:0000256" key="10">
    <source>
        <dbReference type="ARBA" id="ARBA00022840"/>
    </source>
</evidence>
<dbReference type="PROSITE" id="PS50002">
    <property type="entry name" value="SH3"/>
    <property type="match status" value="1"/>
</dbReference>
<feature type="binding site" evidence="14">
    <location>
        <position position="150"/>
    </location>
    <ligand>
        <name>ATP</name>
        <dbReference type="ChEBI" id="CHEBI:30616"/>
    </ligand>
</feature>
<evidence type="ECO:0000256" key="4">
    <source>
        <dbReference type="ARBA" id="ARBA00022443"/>
    </source>
</evidence>
<dbReference type="PROSITE" id="PS00107">
    <property type="entry name" value="PROTEIN_KINASE_ATP"/>
    <property type="match status" value="1"/>
</dbReference>
<dbReference type="Proteomes" id="UP000319801">
    <property type="component" value="Unassembled WGS sequence"/>
</dbReference>
<dbReference type="GO" id="GO:0004706">
    <property type="term" value="F:JUN kinase kinase kinase activity"/>
    <property type="evidence" value="ECO:0007669"/>
    <property type="project" value="TreeGrafter"/>
</dbReference>
<feature type="region of interest" description="Disordered" evidence="15">
    <location>
        <begin position="540"/>
        <end position="559"/>
    </location>
</feature>
<feature type="domain" description="Protein kinase" evidence="17">
    <location>
        <begin position="123"/>
        <end position="370"/>
    </location>
</feature>
<dbReference type="AlphaFoldDB" id="A0A556TZX5"/>
<dbReference type="Gene3D" id="2.30.30.40">
    <property type="entry name" value="SH3 Domains"/>
    <property type="match status" value="1"/>
</dbReference>
<dbReference type="PRINTS" id="PR00109">
    <property type="entry name" value="TYRKINASE"/>
</dbReference>
<evidence type="ECO:0000256" key="13">
    <source>
        <dbReference type="PROSITE-ProRule" id="PRU00192"/>
    </source>
</evidence>
<dbReference type="EMBL" id="VCAZ01000033">
    <property type="protein sequence ID" value="TSL54311.1"/>
    <property type="molecule type" value="Genomic_DNA"/>
</dbReference>
<protein>
    <recommendedName>
        <fullName evidence="3">mitogen-activated protein kinase kinase kinase</fullName>
        <ecNumber evidence="3">2.7.11.25</ecNumber>
    </recommendedName>
</protein>
<keyword evidence="19" id="KW-1185">Reference proteome</keyword>
<dbReference type="InterPro" id="IPR001245">
    <property type="entry name" value="Ser-Thr/Tyr_kinase_cat_dom"/>
</dbReference>
<dbReference type="EC" id="2.7.11.25" evidence="3"/>
<dbReference type="Gene3D" id="3.30.200.20">
    <property type="entry name" value="Phosphorylase Kinase, domain 1"/>
    <property type="match status" value="1"/>
</dbReference>
<dbReference type="FunFam" id="1.10.510.10:FF:000076">
    <property type="entry name" value="Mitogen-activated protein kinase kinase kinase"/>
    <property type="match status" value="1"/>
</dbReference>
<dbReference type="PRINTS" id="PR00452">
    <property type="entry name" value="SH3DOMAIN"/>
</dbReference>
<evidence type="ECO:0000256" key="8">
    <source>
        <dbReference type="ARBA" id="ARBA00022741"/>
    </source>
</evidence>
<evidence type="ECO:0000259" key="16">
    <source>
        <dbReference type="PROSITE" id="PS50002"/>
    </source>
</evidence>